<dbReference type="InterPro" id="IPR005025">
    <property type="entry name" value="FMN_Rdtase-like_dom"/>
</dbReference>
<dbReference type="RefSeq" id="WP_349058032.1">
    <property type="nucleotide sequence ID" value="NZ_JBBNHJ010000024.1"/>
</dbReference>
<evidence type="ECO:0000256" key="1">
    <source>
        <dbReference type="ARBA" id="ARBA00022630"/>
    </source>
</evidence>
<dbReference type="Proteomes" id="UP001198612">
    <property type="component" value="Unassembled WGS sequence"/>
</dbReference>
<dbReference type="InterPro" id="IPR029039">
    <property type="entry name" value="Flavoprotein-like_sf"/>
</dbReference>
<dbReference type="SUPFAM" id="SSF52218">
    <property type="entry name" value="Flavoproteins"/>
    <property type="match status" value="1"/>
</dbReference>
<keyword evidence="1" id="KW-0285">Flavoprotein</keyword>
<gene>
    <name evidence="4" type="ORF">LKD40_00905</name>
</gene>
<comment type="caution">
    <text evidence="4">The sequence shown here is derived from an EMBL/GenBank/DDBJ whole genome shotgun (WGS) entry which is preliminary data.</text>
</comment>
<protein>
    <submittedName>
        <fullName evidence="4">Flavodoxin family protein</fullName>
    </submittedName>
</protein>
<proteinExistence type="predicted"/>
<dbReference type="AlphaFoldDB" id="A0AAW4VYW0"/>
<dbReference type="EMBL" id="JAJEQQ010000001">
    <property type="protein sequence ID" value="MCC2226383.1"/>
    <property type="molecule type" value="Genomic_DNA"/>
</dbReference>
<dbReference type="PANTHER" id="PTHR43278:SF2">
    <property type="entry name" value="IRON-SULFUR FLAVOPROTEIN"/>
    <property type="match status" value="1"/>
</dbReference>
<dbReference type="PANTHER" id="PTHR43278">
    <property type="entry name" value="NAD(P)H-DEPENDENT FMN-CONTAINING OXIDOREDUCTASE YWQN-RELATED"/>
    <property type="match status" value="1"/>
</dbReference>
<evidence type="ECO:0000313" key="5">
    <source>
        <dbReference type="Proteomes" id="UP001198612"/>
    </source>
</evidence>
<sequence>MIFADEFIRGCIENDNEVFRFDSAFMKVNPCIGCNKCRKEGICCWKDDFQILVPHLLAADEVVFVTPVYYMCMTAQLKMTIDRMYQLEKTDGFRGAKKYIVLSSAWDCDESVFDPLMNTVKNFCKFLRWNYEGAVLAAGVDAREEIEKTSYGRDAYELGRQQ</sequence>
<keyword evidence="2" id="KW-0288">FMN</keyword>
<dbReference type="Pfam" id="PF03358">
    <property type="entry name" value="FMN_red"/>
    <property type="match status" value="1"/>
</dbReference>
<accession>A0AAW4VYW0</accession>
<feature type="domain" description="NADPH-dependent FMN reductase-like" evidence="3">
    <location>
        <begin position="36"/>
        <end position="95"/>
    </location>
</feature>
<dbReference type="InterPro" id="IPR051796">
    <property type="entry name" value="ISF_SsuE-like"/>
</dbReference>
<keyword evidence="5" id="KW-1185">Reference proteome</keyword>
<dbReference type="GO" id="GO:0016491">
    <property type="term" value="F:oxidoreductase activity"/>
    <property type="evidence" value="ECO:0007669"/>
    <property type="project" value="InterPro"/>
</dbReference>
<reference evidence="4 5" key="1">
    <citation type="submission" date="2021-10" db="EMBL/GenBank/DDBJ databases">
        <title>Anaerobic single-cell dispensing facilitates the cultivation of human gut bacteria.</title>
        <authorList>
            <person name="Afrizal A."/>
        </authorList>
    </citation>
    <scope>NUCLEOTIDE SEQUENCE [LARGE SCALE GENOMIC DNA]</scope>
    <source>
        <strain evidence="4 5">CLA-AA-H217</strain>
    </source>
</reference>
<organism evidence="4 5">
    <name type="scientific">Blautia fusiformis</name>
    <dbReference type="NCBI Taxonomy" id="2881264"/>
    <lineage>
        <taxon>Bacteria</taxon>
        <taxon>Bacillati</taxon>
        <taxon>Bacillota</taxon>
        <taxon>Clostridia</taxon>
        <taxon>Lachnospirales</taxon>
        <taxon>Lachnospiraceae</taxon>
        <taxon>Blautia</taxon>
    </lineage>
</organism>
<evidence type="ECO:0000313" key="4">
    <source>
        <dbReference type="EMBL" id="MCC2226383.1"/>
    </source>
</evidence>
<dbReference type="Gene3D" id="3.40.50.360">
    <property type="match status" value="1"/>
</dbReference>
<evidence type="ECO:0000256" key="2">
    <source>
        <dbReference type="ARBA" id="ARBA00022643"/>
    </source>
</evidence>
<name>A0AAW4VYW0_9FIRM</name>
<evidence type="ECO:0000259" key="3">
    <source>
        <dbReference type="Pfam" id="PF03358"/>
    </source>
</evidence>